<dbReference type="OrthoDB" id="98460at2759"/>
<organism evidence="1 2">
    <name type="scientific">Phytophthora nicotianae P1569</name>
    <dbReference type="NCBI Taxonomy" id="1317065"/>
    <lineage>
        <taxon>Eukaryota</taxon>
        <taxon>Sar</taxon>
        <taxon>Stramenopiles</taxon>
        <taxon>Oomycota</taxon>
        <taxon>Peronosporomycetes</taxon>
        <taxon>Peronosporales</taxon>
        <taxon>Peronosporaceae</taxon>
        <taxon>Phytophthora</taxon>
    </lineage>
</organism>
<accession>V9EWV3</accession>
<dbReference type="AlphaFoldDB" id="V9EWV3"/>
<evidence type="ECO:0000313" key="2">
    <source>
        <dbReference type="Proteomes" id="UP000018721"/>
    </source>
</evidence>
<proteinExistence type="predicted"/>
<reference evidence="1 2" key="1">
    <citation type="submission" date="2013-11" db="EMBL/GenBank/DDBJ databases">
        <title>The Genome Sequence of Phytophthora parasitica P1569.</title>
        <authorList>
            <consortium name="The Broad Institute Genomics Platform"/>
            <person name="Russ C."/>
            <person name="Tyler B."/>
            <person name="Panabieres F."/>
            <person name="Shan W."/>
            <person name="Tripathy S."/>
            <person name="Grunwald N."/>
            <person name="Machado M."/>
            <person name="Johnson C.S."/>
            <person name="Arredondo F."/>
            <person name="Hong C."/>
            <person name="Coffey M."/>
            <person name="Young S.K."/>
            <person name="Zeng Q."/>
            <person name="Gargeya S."/>
            <person name="Fitzgerald M."/>
            <person name="Abouelleil A."/>
            <person name="Alvarado L."/>
            <person name="Chapman S.B."/>
            <person name="Gainer-Dewar J."/>
            <person name="Goldberg J."/>
            <person name="Griggs A."/>
            <person name="Gujja S."/>
            <person name="Hansen M."/>
            <person name="Howarth C."/>
            <person name="Imamovic A."/>
            <person name="Ireland A."/>
            <person name="Larimer J."/>
            <person name="McCowan C."/>
            <person name="Murphy C."/>
            <person name="Pearson M."/>
            <person name="Poon T.W."/>
            <person name="Priest M."/>
            <person name="Roberts A."/>
            <person name="Saif S."/>
            <person name="Shea T."/>
            <person name="Sykes S."/>
            <person name="Wortman J."/>
            <person name="Nusbaum C."/>
            <person name="Birren B."/>
        </authorList>
    </citation>
    <scope>NUCLEOTIDE SEQUENCE [LARGE SCALE GENOMIC DNA]</scope>
    <source>
        <strain evidence="1 2">P1569</strain>
    </source>
</reference>
<comment type="caution">
    <text evidence="1">The sequence shown here is derived from an EMBL/GenBank/DDBJ whole genome shotgun (WGS) entry which is preliminary data.</text>
</comment>
<sequence>MTFSPLLHPIVRMGDALLGQFARMFVLLLGFLAPSMSKNISWEYNTEDVGPIVPEWGGPSASEKRSSRPAEFA</sequence>
<gene>
    <name evidence="1" type="ORF">F443_11996</name>
</gene>
<keyword evidence="2" id="KW-1185">Reference proteome</keyword>
<evidence type="ECO:0000313" key="1">
    <source>
        <dbReference type="EMBL" id="ETI42958.1"/>
    </source>
</evidence>
<dbReference type="Proteomes" id="UP000018721">
    <property type="component" value="Unassembled WGS sequence"/>
</dbReference>
<name>V9EWV3_PHYNI</name>
<dbReference type="EMBL" id="ANIZ01002043">
    <property type="protein sequence ID" value="ETI42958.1"/>
    <property type="molecule type" value="Genomic_DNA"/>
</dbReference>
<dbReference type="HOGENOM" id="CLU_2693208_0_0_1"/>
<protein>
    <submittedName>
        <fullName evidence="1">Uncharacterized protein</fullName>
    </submittedName>
</protein>